<evidence type="ECO:0000256" key="5">
    <source>
        <dbReference type="SAM" id="MobiDB-lite"/>
    </source>
</evidence>
<dbReference type="HOGENOM" id="CLU_039613_39_0_4"/>
<dbReference type="GO" id="GO:0003700">
    <property type="term" value="F:DNA-binding transcription factor activity"/>
    <property type="evidence" value="ECO:0007669"/>
    <property type="project" value="InterPro"/>
</dbReference>
<dbReference type="PANTHER" id="PTHR30118">
    <property type="entry name" value="HTH-TYPE TRANSCRIPTIONAL REGULATOR LEUO-RELATED"/>
    <property type="match status" value="1"/>
</dbReference>
<evidence type="ECO:0000259" key="6">
    <source>
        <dbReference type="PROSITE" id="PS50931"/>
    </source>
</evidence>
<dbReference type="SUPFAM" id="SSF46785">
    <property type="entry name" value="Winged helix' DNA-binding domain"/>
    <property type="match status" value="1"/>
</dbReference>
<sequence>MTIINMANISRMDLNLLVVFQCVMGERSVTRTAEILNLTQGAVSSSLKRLREHFDDALFVRGAGGMVPTRRALELAPKVTEALAAIATMLDGNTQFAAETSGRVFNIALSDDIESCVSPLLVNEARARGLSVGFAFHQSNSSLWKTALADPEMDLALCSEPKAFSSHYSSQILFSSSYSCLYDGARLNLKSPITRDEYLSHPHVRVSYDGRRGFVDDLLDNEGIPRKVSASFTHFSGALAALVYSDAIATLPSFAAHAYARIARLTVSPVPISVPAFRVFMIWKAARNEDAQNAWLRNFIVGTTRELQYEGARVVAAPGPRGATRARGRVGGQVKARRR</sequence>
<dbReference type="RefSeq" id="WP_226993764.1">
    <property type="nucleotide sequence ID" value="NZ_CP002581.1"/>
</dbReference>
<evidence type="ECO:0000256" key="4">
    <source>
        <dbReference type="ARBA" id="ARBA00023163"/>
    </source>
</evidence>
<name>A0A0B6S6S8_BURPL</name>
<gene>
    <name evidence="7" type="ORF">BGL_2c09220</name>
</gene>
<dbReference type="InterPro" id="IPR005119">
    <property type="entry name" value="LysR_subst-bd"/>
</dbReference>
<evidence type="ECO:0000313" key="8">
    <source>
        <dbReference type="Proteomes" id="UP000031838"/>
    </source>
</evidence>
<dbReference type="SUPFAM" id="SSF53850">
    <property type="entry name" value="Periplasmic binding protein-like II"/>
    <property type="match status" value="1"/>
</dbReference>
<keyword evidence="8" id="KW-1185">Reference proteome</keyword>
<accession>A0A0B6S6S8</accession>
<dbReference type="Pfam" id="PF03466">
    <property type="entry name" value="LysR_substrate"/>
    <property type="match status" value="1"/>
</dbReference>
<dbReference type="EMBL" id="CP002581">
    <property type="protein sequence ID" value="AJK49000.1"/>
    <property type="molecule type" value="Genomic_DNA"/>
</dbReference>
<evidence type="ECO:0000256" key="1">
    <source>
        <dbReference type="ARBA" id="ARBA00009437"/>
    </source>
</evidence>
<dbReference type="InterPro" id="IPR050389">
    <property type="entry name" value="LysR-type_TF"/>
</dbReference>
<evidence type="ECO:0000256" key="3">
    <source>
        <dbReference type="ARBA" id="ARBA00023125"/>
    </source>
</evidence>
<dbReference type="Gene3D" id="1.10.10.10">
    <property type="entry name" value="Winged helix-like DNA-binding domain superfamily/Winged helix DNA-binding domain"/>
    <property type="match status" value="1"/>
</dbReference>
<dbReference type="InterPro" id="IPR000847">
    <property type="entry name" value="LysR_HTH_N"/>
</dbReference>
<dbReference type="KEGG" id="bgp:BGL_2c09220"/>
<reference evidence="7 8" key="2">
    <citation type="journal article" date="2016" name="Appl. Microbiol. Biotechnol.">
        <title>Mutations improving production and secretion of extracellular lipase by Burkholderia glumae PG1.</title>
        <authorList>
            <person name="Knapp A."/>
            <person name="Voget S."/>
            <person name="Gao R."/>
            <person name="Zaburannyi N."/>
            <person name="Krysciak D."/>
            <person name="Breuer M."/>
            <person name="Hauer B."/>
            <person name="Streit W.R."/>
            <person name="Muller R."/>
            <person name="Daniel R."/>
            <person name="Jaeger K.E."/>
        </authorList>
    </citation>
    <scope>NUCLEOTIDE SEQUENCE [LARGE SCALE GENOMIC DNA]</scope>
    <source>
        <strain evidence="7 8">PG1</strain>
    </source>
</reference>
<dbReference type="GO" id="GO:0003677">
    <property type="term" value="F:DNA binding"/>
    <property type="evidence" value="ECO:0007669"/>
    <property type="project" value="UniProtKB-KW"/>
</dbReference>
<dbReference type="InterPro" id="IPR036388">
    <property type="entry name" value="WH-like_DNA-bd_sf"/>
</dbReference>
<dbReference type="PRINTS" id="PR00039">
    <property type="entry name" value="HTHLYSR"/>
</dbReference>
<feature type="domain" description="HTH lysR-type" evidence="6">
    <location>
        <begin position="12"/>
        <end position="69"/>
    </location>
</feature>
<evidence type="ECO:0000313" key="7">
    <source>
        <dbReference type="EMBL" id="AJK49000.1"/>
    </source>
</evidence>
<dbReference type="AlphaFoldDB" id="A0A0B6S6S8"/>
<keyword evidence="2" id="KW-0805">Transcription regulation</keyword>
<feature type="region of interest" description="Disordered" evidence="5">
    <location>
        <begin position="320"/>
        <end position="339"/>
    </location>
</feature>
<reference evidence="8" key="1">
    <citation type="submission" date="2011-03" db="EMBL/GenBank/DDBJ databases">
        <authorList>
            <person name="Voget S."/>
            <person name="Streit W.R."/>
            <person name="Jaeger K.E."/>
            <person name="Daniel R."/>
        </authorList>
    </citation>
    <scope>NUCLEOTIDE SEQUENCE [LARGE SCALE GENOMIC DNA]</scope>
    <source>
        <strain evidence="8">PG1</strain>
    </source>
</reference>
<keyword evidence="3" id="KW-0238">DNA-binding</keyword>
<proteinExistence type="inferred from homology"/>
<dbReference type="Proteomes" id="UP000031838">
    <property type="component" value="Chromosome 2"/>
</dbReference>
<keyword evidence="4" id="KW-0804">Transcription</keyword>
<dbReference type="Pfam" id="PF00126">
    <property type="entry name" value="HTH_1"/>
    <property type="match status" value="1"/>
</dbReference>
<dbReference type="PANTHER" id="PTHR30118:SF15">
    <property type="entry name" value="TRANSCRIPTIONAL REGULATORY PROTEIN"/>
    <property type="match status" value="1"/>
</dbReference>
<evidence type="ECO:0000256" key="2">
    <source>
        <dbReference type="ARBA" id="ARBA00023015"/>
    </source>
</evidence>
<dbReference type="Gene3D" id="3.40.190.10">
    <property type="entry name" value="Periplasmic binding protein-like II"/>
    <property type="match status" value="2"/>
</dbReference>
<protein>
    <submittedName>
        <fullName evidence="7">Transcriptional regulator LysR family</fullName>
    </submittedName>
</protein>
<dbReference type="InterPro" id="IPR036390">
    <property type="entry name" value="WH_DNA-bd_sf"/>
</dbReference>
<dbReference type="PROSITE" id="PS50931">
    <property type="entry name" value="HTH_LYSR"/>
    <property type="match status" value="1"/>
</dbReference>
<comment type="similarity">
    <text evidence="1">Belongs to the LysR transcriptional regulatory family.</text>
</comment>
<organism evidence="7 8">
    <name type="scientific">Burkholderia plantarii</name>
    <dbReference type="NCBI Taxonomy" id="41899"/>
    <lineage>
        <taxon>Bacteria</taxon>
        <taxon>Pseudomonadati</taxon>
        <taxon>Pseudomonadota</taxon>
        <taxon>Betaproteobacteria</taxon>
        <taxon>Burkholderiales</taxon>
        <taxon>Burkholderiaceae</taxon>
        <taxon>Burkholderia</taxon>
    </lineage>
</organism>